<evidence type="ECO:0000256" key="3">
    <source>
        <dbReference type="ARBA" id="ARBA00022771"/>
    </source>
</evidence>
<name>B4HQW0_DROSE</name>
<keyword evidence="3 7" id="KW-0863">Zinc-finger</keyword>
<proteinExistence type="inferred from homology"/>
<feature type="domain" description="MADF" evidence="10">
    <location>
        <begin position="158"/>
        <end position="249"/>
    </location>
</feature>
<evidence type="ECO:0000259" key="9">
    <source>
        <dbReference type="PROSITE" id="PS50157"/>
    </source>
</evidence>
<evidence type="ECO:0000256" key="5">
    <source>
        <dbReference type="ARBA" id="ARBA00023242"/>
    </source>
</evidence>
<dbReference type="GO" id="GO:0000981">
    <property type="term" value="F:DNA-binding transcription factor activity, RNA polymerase II-specific"/>
    <property type="evidence" value="ECO:0007669"/>
    <property type="project" value="TreeGrafter"/>
</dbReference>
<evidence type="ECO:0000256" key="4">
    <source>
        <dbReference type="ARBA" id="ARBA00022833"/>
    </source>
</evidence>
<dbReference type="PANTHER" id="PTHR24388">
    <property type="entry name" value="ZINC FINGER PROTEIN"/>
    <property type="match status" value="1"/>
</dbReference>
<dbReference type="Pfam" id="PF13894">
    <property type="entry name" value="zf-C2H2_4"/>
    <property type="match status" value="1"/>
</dbReference>
<evidence type="ECO:0000313" key="12">
    <source>
        <dbReference type="Proteomes" id="UP000001292"/>
    </source>
</evidence>
<feature type="domain" description="C2H2-type" evidence="9">
    <location>
        <begin position="496"/>
        <end position="523"/>
    </location>
</feature>
<dbReference type="PROSITE" id="PS51029">
    <property type="entry name" value="MADF"/>
    <property type="match status" value="1"/>
</dbReference>
<evidence type="ECO:0000256" key="8">
    <source>
        <dbReference type="SAM" id="MobiDB-lite"/>
    </source>
</evidence>
<dbReference type="Pfam" id="PF10545">
    <property type="entry name" value="MADF_DNA_bdg"/>
    <property type="match status" value="2"/>
</dbReference>
<dbReference type="OMA" id="QHNQRVH"/>
<evidence type="ECO:0000256" key="1">
    <source>
        <dbReference type="ARBA" id="ARBA00022723"/>
    </source>
</evidence>
<evidence type="ECO:0000256" key="7">
    <source>
        <dbReference type="PROSITE-ProRule" id="PRU00042"/>
    </source>
</evidence>
<dbReference type="KEGG" id="dse:6608009"/>
<dbReference type="Pfam" id="PF00096">
    <property type="entry name" value="zf-C2H2"/>
    <property type="match status" value="3"/>
</dbReference>
<keyword evidence="4" id="KW-0862">Zinc</keyword>
<dbReference type="AlphaFoldDB" id="B4HQW0"/>
<dbReference type="Proteomes" id="UP000001292">
    <property type="component" value="Unassembled WGS sequence"/>
</dbReference>
<dbReference type="FunFam" id="3.30.160.60:FF:002526">
    <property type="entry name" value="Zinc finger protein"/>
    <property type="match status" value="1"/>
</dbReference>
<dbReference type="InterPro" id="IPR006578">
    <property type="entry name" value="MADF-dom"/>
</dbReference>
<dbReference type="Gene3D" id="3.30.160.60">
    <property type="entry name" value="Classic Zinc Finger"/>
    <property type="match status" value="5"/>
</dbReference>
<feature type="domain" description="C2H2-type" evidence="9">
    <location>
        <begin position="436"/>
        <end position="463"/>
    </location>
</feature>
<accession>B4HQW0</accession>
<reference evidence="11 12" key="1">
    <citation type="journal article" date="2007" name="Nature">
        <title>Evolution of genes and genomes on the Drosophila phylogeny.</title>
        <authorList>
            <consortium name="Drosophila 12 Genomes Consortium"/>
            <person name="Clark A.G."/>
            <person name="Eisen M.B."/>
            <person name="Smith D.R."/>
            <person name="Bergman C.M."/>
            <person name="Oliver B."/>
            <person name="Markow T.A."/>
            <person name="Kaufman T.C."/>
            <person name="Kellis M."/>
            <person name="Gelbart W."/>
            <person name="Iyer V.N."/>
            <person name="Pollard D.A."/>
            <person name="Sackton T.B."/>
            <person name="Larracuente A.M."/>
            <person name="Singh N.D."/>
            <person name="Abad J.P."/>
            <person name="Abt D.N."/>
            <person name="Adryan B."/>
            <person name="Aguade M."/>
            <person name="Akashi H."/>
            <person name="Anderson W.W."/>
            <person name="Aquadro C.F."/>
            <person name="Ardell D.H."/>
            <person name="Arguello R."/>
            <person name="Artieri C.G."/>
            <person name="Barbash D.A."/>
            <person name="Barker D."/>
            <person name="Barsanti P."/>
            <person name="Batterham P."/>
            <person name="Batzoglou S."/>
            <person name="Begun D."/>
            <person name="Bhutkar A."/>
            <person name="Blanco E."/>
            <person name="Bosak S.A."/>
            <person name="Bradley R.K."/>
            <person name="Brand A.D."/>
            <person name="Brent M.R."/>
            <person name="Brooks A.N."/>
            <person name="Brown R.H."/>
            <person name="Butlin R.K."/>
            <person name="Caggese C."/>
            <person name="Calvi B.R."/>
            <person name="Bernardo de Carvalho A."/>
            <person name="Caspi A."/>
            <person name="Castrezana S."/>
            <person name="Celniker S.E."/>
            <person name="Chang J.L."/>
            <person name="Chapple C."/>
            <person name="Chatterji S."/>
            <person name="Chinwalla A."/>
            <person name="Civetta A."/>
            <person name="Clifton S.W."/>
            <person name="Comeron J.M."/>
            <person name="Costello J.C."/>
            <person name="Coyne J.A."/>
            <person name="Daub J."/>
            <person name="David R.G."/>
            <person name="Delcher A.L."/>
            <person name="Delehaunty K."/>
            <person name="Do C.B."/>
            <person name="Ebling H."/>
            <person name="Edwards K."/>
            <person name="Eickbush T."/>
            <person name="Evans J.D."/>
            <person name="Filipski A."/>
            <person name="Findeiss S."/>
            <person name="Freyhult E."/>
            <person name="Fulton L."/>
            <person name="Fulton R."/>
            <person name="Garcia A.C."/>
            <person name="Gardiner A."/>
            <person name="Garfield D.A."/>
            <person name="Garvin B.E."/>
            <person name="Gibson G."/>
            <person name="Gilbert D."/>
            <person name="Gnerre S."/>
            <person name="Godfrey J."/>
            <person name="Good R."/>
            <person name="Gotea V."/>
            <person name="Gravely B."/>
            <person name="Greenberg A.J."/>
            <person name="Griffiths-Jones S."/>
            <person name="Gross S."/>
            <person name="Guigo R."/>
            <person name="Gustafson E.A."/>
            <person name="Haerty W."/>
            <person name="Hahn M.W."/>
            <person name="Halligan D.L."/>
            <person name="Halpern A.L."/>
            <person name="Halter G.M."/>
            <person name="Han M.V."/>
            <person name="Heger A."/>
            <person name="Hillier L."/>
            <person name="Hinrichs A.S."/>
            <person name="Holmes I."/>
            <person name="Hoskins R.A."/>
            <person name="Hubisz M.J."/>
            <person name="Hultmark D."/>
            <person name="Huntley M.A."/>
            <person name="Jaffe D.B."/>
            <person name="Jagadeeshan S."/>
            <person name="Jeck W.R."/>
            <person name="Johnson J."/>
            <person name="Jones C.D."/>
            <person name="Jordan W.C."/>
            <person name="Karpen G.H."/>
            <person name="Kataoka E."/>
            <person name="Keightley P.D."/>
            <person name="Kheradpour P."/>
            <person name="Kirkness E.F."/>
            <person name="Koerich L.B."/>
            <person name="Kristiansen K."/>
            <person name="Kudrna D."/>
            <person name="Kulathinal R.J."/>
            <person name="Kumar S."/>
            <person name="Kwok R."/>
            <person name="Lander E."/>
            <person name="Langley C.H."/>
            <person name="Lapoint R."/>
            <person name="Lazzaro B.P."/>
            <person name="Lee S.J."/>
            <person name="Levesque L."/>
            <person name="Li R."/>
            <person name="Lin C.F."/>
            <person name="Lin M.F."/>
            <person name="Lindblad-Toh K."/>
            <person name="Llopart A."/>
            <person name="Long M."/>
            <person name="Low L."/>
            <person name="Lozovsky E."/>
            <person name="Lu J."/>
            <person name="Luo M."/>
            <person name="Machado C.A."/>
            <person name="Makalowski W."/>
            <person name="Marzo M."/>
            <person name="Matsuda M."/>
            <person name="Matzkin L."/>
            <person name="McAllister B."/>
            <person name="McBride C.S."/>
            <person name="McKernan B."/>
            <person name="McKernan K."/>
            <person name="Mendez-Lago M."/>
            <person name="Minx P."/>
            <person name="Mollenhauer M.U."/>
            <person name="Montooth K."/>
            <person name="Mount S.M."/>
            <person name="Mu X."/>
            <person name="Myers E."/>
            <person name="Negre B."/>
            <person name="Newfeld S."/>
            <person name="Nielsen R."/>
            <person name="Noor M.A."/>
            <person name="O'Grady P."/>
            <person name="Pachter L."/>
            <person name="Papaceit M."/>
            <person name="Parisi M.J."/>
            <person name="Parisi M."/>
            <person name="Parts L."/>
            <person name="Pedersen J.S."/>
            <person name="Pesole G."/>
            <person name="Phillippy A.M."/>
            <person name="Ponting C.P."/>
            <person name="Pop M."/>
            <person name="Porcelli D."/>
            <person name="Powell J.R."/>
            <person name="Prohaska S."/>
            <person name="Pruitt K."/>
            <person name="Puig M."/>
            <person name="Quesneville H."/>
            <person name="Ram K.R."/>
            <person name="Rand D."/>
            <person name="Rasmussen M.D."/>
            <person name="Reed L.K."/>
            <person name="Reenan R."/>
            <person name="Reily A."/>
            <person name="Remington K.A."/>
            <person name="Rieger T.T."/>
            <person name="Ritchie M.G."/>
            <person name="Robin C."/>
            <person name="Rogers Y.H."/>
            <person name="Rohde C."/>
            <person name="Rozas J."/>
            <person name="Rubenfield M.J."/>
            <person name="Ruiz A."/>
            <person name="Russo S."/>
            <person name="Salzberg S.L."/>
            <person name="Sanchez-Gracia A."/>
            <person name="Saranga D.J."/>
            <person name="Sato H."/>
            <person name="Schaeffer S.W."/>
            <person name="Schatz M.C."/>
            <person name="Schlenke T."/>
            <person name="Schwartz R."/>
            <person name="Segarra C."/>
            <person name="Singh R.S."/>
            <person name="Sirot L."/>
            <person name="Sirota M."/>
            <person name="Sisneros N.B."/>
            <person name="Smith C.D."/>
            <person name="Smith T.F."/>
            <person name="Spieth J."/>
            <person name="Stage D.E."/>
            <person name="Stark A."/>
            <person name="Stephan W."/>
            <person name="Strausberg R.L."/>
            <person name="Strempel S."/>
            <person name="Sturgill D."/>
            <person name="Sutton G."/>
            <person name="Sutton G.G."/>
            <person name="Tao W."/>
            <person name="Teichmann S."/>
            <person name="Tobari Y.N."/>
            <person name="Tomimura Y."/>
            <person name="Tsolas J.M."/>
            <person name="Valente V.L."/>
            <person name="Venter E."/>
            <person name="Venter J.C."/>
            <person name="Vicario S."/>
            <person name="Vieira F.G."/>
            <person name="Vilella A.J."/>
            <person name="Villasante A."/>
            <person name="Walenz B."/>
            <person name="Wang J."/>
            <person name="Wasserman M."/>
            <person name="Watts T."/>
            <person name="Wilson D."/>
            <person name="Wilson R.K."/>
            <person name="Wing R.A."/>
            <person name="Wolfner M.F."/>
            <person name="Wong A."/>
            <person name="Wong G.K."/>
            <person name="Wu C.I."/>
            <person name="Wu G."/>
            <person name="Yamamoto D."/>
            <person name="Yang H.P."/>
            <person name="Yang S.P."/>
            <person name="Yorke J.A."/>
            <person name="Yoshida K."/>
            <person name="Zdobnov E."/>
            <person name="Zhang P."/>
            <person name="Zhang Y."/>
            <person name="Zimin A.V."/>
            <person name="Baldwin J."/>
            <person name="Abdouelleil A."/>
            <person name="Abdulkadir J."/>
            <person name="Abebe A."/>
            <person name="Abera B."/>
            <person name="Abreu J."/>
            <person name="Acer S.C."/>
            <person name="Aftuck L."/>
            <person name="Alexander A."/>
            <person name="An P."/>
            <person name="Anderson E."/>
            <person name="Anderson S."/>
            <person name="Arachi H."/>
            <person name="Azer M."/>
            <person name="Bachantsang P."/>
            <person name="Barry A."/>
            <person name="Bayul T."/>
            <person name="Berlin A."/>
            <person name="Bessette D."/>
            <person name="Bloom T."/>
            <person name="Blye J."/>
            <person name="Boguslavskiy L."/>
            <person name="Bonnet C."/>
            <person name="Boukhgalter B."/>
            <person name="Bourzgui I."/>
            <person name="Brown A."/>
            <person name="Cahill P."/>
            <person name="Channer S."/>
            <person name="Cheshatsang Y."/>
            <person name="Chuda L."/>
            <person name="Citroen M."/>
            <person name="Collymore A."/>
            <person name="Cooke P."/>
            <person name="Costello M."/>
            <person name="D'Aco K."/>
            <person name="Daza R."/>
            <person name="De Haan G."/>
            <person name="DeGray S."/>
            <person name="DeMaso C."/>
            <person name="Dhargay N."/>
            <person name="Dooley K."/>
            <person name="Dooley E."/>
            <person name="Doricent M."/>
            <person name="Dorje P."/>
            <person name="Dorjee K."/>
            <person name="Dupes A."/>
            <person name="Elong R."/>
            <person name="Falk J."/>
            <person name="Farina A."/>
            <person name="Faro S."/>
            <person name="Ferguson D."/>
            <person name="Fisher S."/>
            <person name="Foley C.D."/>
            <person name="Franke A."/>
            <person name="Friedrich D."/>
            <person name="Gadbois L."/>
            <person name="Gearin G."/>
            <person name="Gearin C.R."/>
            <person name="Giannoukos G."/>
            <person name="Goode T."/>
            <person name="Graham J."/>
            <person name="Grandbois E."/>
            <person name="Grewal S."/>
            <person name="Gyaltsen K."/>
            <person name="Hafez N."/>
            <person name="Hagos B."/>
            <person name="Hall J."/>
            <person name="Henson C."/>
            <person name="Hollinger A."/>
            <person name="Honan T."/>
            <person name="Huard M.D."/>
            <person name="Hughes L."/>
            <person name="Hurhula B."/>
            <person name="Husby M.E."/>
            <person name="Kamat A."/>
            <person name="Kanga B."/>
            <person name="Kashin S."/>
            <person name="Khazanovich D."/>
            <person name="Kisner P."/>
            <person name="Lance K."/>
            <person name="Lara M."/>
            <person name="Lee W."/>
            <person name="Lennon N."/>
            <person name="Letendre F."/>
            <person name="LeVine R."/>
            <person name="Lipovsky A."/>
            <person name="Liu X."/>
            <person name="Liu J."/>
            <person name="Liu S."/>
            <person name="Lokyitsang T."/>
            <person name="Lokyitsang Y."/>
            <person name="Lubonja R."/>
            <person name="Lui A."/>
            <person name="MacDonald P."/>
            <person name="Magnisalis V."/>
            <person name="Maru K."/>
            <person name="Matthews C."/>
            <person name="McCusker W."/>
            <person name="McDonough S."/>
            <person name="Mehta T."/>
            <person name="Meldrim J."/>
            <person name="Meneus L."/>
            <person name="Mihai O."/>
            <person name="Mihalev A."/>
            <person name="Mihova T."/>
            <person name="Mittelman R."/>
            <person name="Mlenga V."/>
            <person name="Montmayeur A."/>
            <person name="Mulrain L."/>
            <person name="Navidi A."/>
            <person name="Naylor J."/>
            <person name="Negash T."/>
            <person name="Nguyen T."/>
            <person name="Nguyen N."/>
            <person name="Nicol R."/>
            <person name="Norbu C."/>
            <person name="Norbu N."/>
            <person name="Novod N."/>
            <person name="O'Neill B."/>
            <person name="Osman S."/>
            <person name="Markiewicz E."/>
            <person name="Oyono O.L."/>
            <person name="Patti C."/>
            <person name="Phunkhang P."/>
            <person name="Pierre F."/>
            <person name="Priest M."/>
            <person name="Raghuraman S."/>
            <person name="Rege F."/>
            <person name="Reyes R."/>
            <person name="Rise C."/>
            <person name="Rogov P."/>
            <person name="Ross K."/>
            <person name="Ryan E."/>
            <person name="Settipalli S."/>
            <person name="Shea T."/>
            <person name="Sherpa N."/>
            <person name="Shi L."/>
            <person name="Shih D."/>
            <person name="Sparrow T."/>
            <person name="Spaulding J."/>
            <person name="Stalker J."/>
            <person name="Stange-Thomann N."/>
            <person name="Stavropoulos S."/>
            <person name="Stone C."/>
            <person name="Strader C."/>
            <person name="Tesfaye S."/>
            <person name="Thomson T."/>
            <person name="Thoulutsang Y."/>
            <person name="Thoulutsang D."/>
            <person name="Topham K."/>
            <person name="Topping I."/>
            <person name="Tsamla T."/>
            <person name="Vassiliev H."/>
            <person name="Vo A."/>
            <person name="Wangchuk T."/>
            <person name="Wangdi T."/>
            <person name="Weiand M."/>
            <person name="Wilkinson J."/>
            <person name="Wilson A."/>
            <person name="Yadav S."/>
            <person name="Young G."/>
            <person name="Yu Q."/>
            <person name="Zembek L."/>
            <person name="Zhong D."/>
            <person name="Zimmer A."/>
            <person name="Zwirko Z."/>
            <person name="Jaffe D.B."/>
            <person name="Alvarez P."/>
            <person name="Brockman W."/>
            <person name="Butler J."/>
            <person name="Chin C."/>
            <person name="Gnerre S."/>
            <person name="Grabherr M."/>
            <person name="Kleber M."/>
            <person name="Mauceli E."/>
            <person name="MacCallum I."/>
        </authorList>
    </citation>
    <scope>NUCLEOTIDE SEQUENCE [LARGE SCALE GENOMIC DNA]</scope>
    <source>
        <strain evidence="12">Rob3c / Tucson 14021-0248.25</strain>
    </source>
</reference>
<evidence type="ECO:0000313" key="11">
    <source>
        <dbReference type="EMBL" id="EDW46770.1"/>
    </source>
</evidence>
<sequence length="607" mass="70013">MVVCGNILARNNFEHFVLACAHQNDCYVEMEFKRWREFIVHVKEHLESNPSLQQELNASEVISSAECEEEVSPAKVFIVEKPPDNCLAEDMFVDVPPSSENEESTSQAEEEEDEEEDDDVDCSSMTVDSESGTRNSTNFAPLTKFNPTFYRRSPRITQFIELYKQQTCLWDPADESYRDKEKRAAAYEELLDQLKATVNLNLTAYKLKKCITSLHAQYAAISRQKKTQKLTKVPLYYHGKYSFLAARGSLEDADSDDDDADGKIKLVFTEENQLTTQFIDLYSKFPQLYDPAHEHFCNLNVRKSSLIEITDLLTSEFSLGLVTHYDVYDSIQSMRQWYSRRIKTLTDVQSVGLSLAEKQYIERCNSFMPTKSFRQKLKCEVCEHSFSTDHALQAHQFRDHKMGEGGWFRCTLCELNFDRKCHLQQHSQRVHMDKSFVCDICSRSFAFGNQLAIHKRTHDAKHIAKPFVCEFCGKCFKQKIQMTTHVTAVHTKIRAFKCDMCPKDFLTKRDLKDHVKAHLNIRDKVCEVCQKSFTNANALVKHRHIITEKTLQCSLCTTASQSELVWASHATHPQILRSSLSSSDALFTNTFPQPLRHFQTITSIYIC</sequence>
<dbReference type="HOGENOM" id="CLU_027532_1_0_1"/>
<keyword evidence="2" id="KW-0677">Repeat</keyword>
<comment type="similarity">
    <text evidence="6">Belongs to the snail C2H2-type zinc-finger protein family.</text>
</comment>
<feature type="compositionally biased region" description="Polar residues" evidence="8">
    <location>
        <begin position="125"/>
        <end position="139"/>
    </location>
</feature>
<gene>
    <name evidence="11" type="primary">Dsec\GM20784</name>
    <name evidence="11" type="ORF">Dsec_GM20784</name>
</gene>
<feature type="domain" description="C2H2-type" evidence="9">
    <location>
        <begin position="408"/>
        <end position="436"/>
    </location>
</feature>
<evidence type="ECO:0000256" key="6">
    <source>
        <dbReference type="ARBA" id="ARBA00037948"/>
    </source>
</evidence>
<feature type="region of interest" description="Disordered" evidence="8">
    <location>
        <begin position="89"/>
        <end position="139"/>
    </location>
</feature>
<dbReference type="STRING" id="7238.B4HQW0"/>
<dbReference type="PhylomeDB" id="B4HQW0"/>
<dbReference type="GO" id="GO:0000978">
    <property type="term" value="F:RNA polymerase II cis-regulatory region sequence-specific DNA binding"/>
    <property type="evidence" value="ECO:0007669"/>
    <property type="project" value="TreeGrafter"/>
</dbReference>
<organism evidence="12">
    <name type="scientific">Drosophila sechellia</name>
    <name type="common">Fruit fly</name>
    <dbReference type="NCBI Taxonomy" id="7238"/>
    <lineage>
        <taxon>Eukaryota</taxon>
        <taxon>Metazoa</taxon>
        <taxon>Ecdysozoa</taxon>
        <taxon>Arthropoda</taxon>
        <taxon>Hexapoda</taxon>
        <taxon>Insecta</taxon>
        <taxon>Pterygota</taxon>
        <taxon>Neoptera</taxon>
        <taxon>Endopterygota</taxon>
        <taxon>Diptera</taxon>
        <taxon>Brachycera</taxon>
        <taxon>Muscomorpha</taxon>
        <taxon>Ephydroidea</taxon>
        <taxon>Drosophilidae</taxon>
        <taxon>Drosophila</taxon>
        <taxon>Sophophora</taxon>
    </lineage>
</organism>
<dbReference type="GO" id="GO:0008270">
    <property type="term" value="F:zinc ion binding"/>
    <property type="evidence" value="ECO:0007669"/>
    <property type="project" value="UniProtKB-KW"/>
</dbReference>
<dbReference type="EMBL" id="CH480816">
    <property type="protein sequence ID" value="EDW46770.1"/>
    <property type="molecule type" value="Genomic_DNA"/>
</dbReference>
<dbReference type="SMART" id="SM00355">
    <property type="entry name" value="ZnF_C2H2"/>
    <property type="match status" value="8"/>
</dbReference>
<feature type="compositionally biased region" description="Acidic residues" evidence="8">
    <location>
        <begin position="100"/>
        <end position="121"/>
    </location>
</feature>
<keyword evidence="12" id="KW-1185">Reference proteome</keyword>
<evidence type="ECO:0000256" key="2">
    <source>
        <dbReference type="ARBA" id="ARBA00022737"/>
    </source>
</evidence>
<dbReference type="InterPro" id="IPR013087">
    <property type="entry name" value="Znf_C2H2_type"/>
</dbReference>
<evidence type="ECO:0000259" key="10">
    <source>
        <dbReference type="PROSITE" id="PS51029"/>
    </source>
</evidence>
<feature type="domain" description="C2H2-type" evidence="9">
    <location>
        <begin position="467"/>
        <end position="495"/>
    </location>
</feature>
<keyword evidence="5" id="KW-0539">Nucleus</keyword>
<keyword evidence="1" id="KW-0479">Metal-binding</keyword>
<dbReference type="InterPro" id="IPR036236">
    <property type="entry name" value="Znf_C2H2_sf"/>
</dbReference>
<dbReference type="SMART" id="SM00595">
    <property type="entry name" value="MADF"/>
    <property type="match status" value="2"/>
</dbReference>
<dbReference type="PANTHER" id="PTHR24388:SF104">
    <property type="entry name" value="AT-RICH BINDING PROTEIN-RELATED"/>
    <property type="match status" value="1"/>
</dbReference>
<dbReference type="PROSITE" id="PS00028">
    <property type="entry name" value="ZINC_FINGER_C2H2_1"/>
    <property type="match status" value="5"/>
</dbReference>
<protein>
    <submittedName>
        <fullName evidence="11">GM20784</fullName>
    </submittedName>
</protein>
<dbReference type="PROSITE" id="PS50157">
    <property type="entry name" value="ZINC_FINGER_C2H2_2"/>
    <property type="match status" value="4"/>
</dbReference>
<dbReference type="InterPro" id="IPR050527">
    <property type="entry name" value="Snail/Krueppel_Znf"/>
</dbReference>
<dbReference type="SUPFAM" id="SSF57667">
    <property type="entry name" value="beta-beta-alpha zinc fingers"/>
    <property type="match status" value="3"/>
</dbReference>